<reference evidence="5 6" key="2">
    <citation type="journal article" date="2016" name="Genome Announc.">
        <title>Complete Genome Sequences of Two Interactive Moderate Thermophiles, Paenibacillus napthalenovorans 32O-Y and Paenibacillus sp. 32O-W.</title>
        <authorList>
            <person name="Butler R.R.III."/>
            <person name="Wang J."/>
            <person name="Stark B.C."/>
            <person name="Pombert J.F."/>
        </authorList>
    </citation>
    <scope>NUCLEOTIDE SEQUENCE [LARGE SCALE GENOMIC DNA]</scope>
    <source>
        <strain evidence="5 6">32O-Y</strain>
    </source>
</reference>
<dbReference type="Pfam" id="PF04542">
    <property type="entry name" value="Sigma70_r2"/>
    <property type="match status" value="1"/>
</dbReference>
<dbReference type="SUPFAM" id="SSF88946">
    <property type="entry name" value="Sigma2 domain of RNA polymerase sigma factors"/>
    <property type="match status" value="1"/>
</dbReference>
<evidence type="ECO:0000313" key="5">
    <source>
        <dbReference type="EMBL" id="ALS22973.1"/>
    </source>
</evidence>
<dbReference type="PANTHER" id="PTHR30385">
    <property type="entry name" value="SIGMA FACTOR F FLAGELLAR"/>
    <property type="match status" value="1"/>
</dbReference>
<dbReference type="Proteomes" id="UP000061660">
    <property type="component" value="Chromosome"/>
</dbReference>
<dbReference type="GO" id="GO:0006352">
    <property type="term" value="P:DNA-templated transcription initiation"/>
    <property type="evidence" value="ECO:0007669"/>
    <property type="project" value="InterPro"/>
</dbReference>
<dbReference type="AlphaFoldDB" id="A0A0U2W6C1"/>
<dbReference type="OrthoDB" id="2658860at2"/>
<dbReference type="PANTHER" id="PTHR30385:SF1">
    <property type="entry name" value="RNA POLYMERASE SIGMA-H FACTOR"/>
    <property type="match status" value="1"/>
</dbReference>
<proteinExistence type="predicted"/>
<dbReference type="InterPro" id="IPR013325">
    <property type="entry name" value="RNA_pol_sigma_r2"/>
</dbReference>
<keyword evidence="1" id="KW-0805">Transcription regulation</keyword>
<dbReference type="EMBL" id="CP013652">
    <property type="protein sequence ID" value="ALS22973.1"/>
    <property type="molecule type" value="Genomic_DNA"/>
</dbReference>
<dbReference type="NCBIfam" id="TIGR02937">
    <property type="entry name" value="sigma70-ECF"/>
    <property type="match status" value="1"/>
</dbReference>
<organism evidence="5 6">
    <name type="scientific">Paenibacillus naphthalenovorans</name>
    <dbReference type="NCBI Taxonomy" id="162209"/>
    <lineage>
        <taxon>Bacteria</taxon>
        <taxon>Bacillati</taxon>
        <taxon>Bacillota</taxon>
        <taxon>Bacilli</taxon>
        <taxon>Bacillales</taxon>
        <taxon>Paenibacillaceae</taxon>
        <taxon>Paenibacillus</taxon>
    </lineage>
</organism>
<evidence type="ECO:0000256" key="3">
    <source>
        <dbReference type="ARBA" id="ARBA00023125"/>
    </source>
</evidence>
<keyword evidence="4" id="KW-0804">Transcription</keyword>
<dbReference type="InterPro" id="IPR013324">
    <property type="entry name" value="RNA_pol_sigma_r3/r4-like"/>
</dbReference>
<dbReference type="InterPro" id="IPR014284">
    <property type="entry name" value="RNA_pol_sigma-70_dom"/>
</dbReference>
<dbReference type="Gene3D" id="1.10.1740.10">
    <property type="match status" value="1"/>
</dbReference>
<dbReference type="SUPFAM" id="SSF88659">
    <property type="entry name" value="Sigma3 and sigma4 domains of RNA polymerase sigma factors"/>
    <property type="match status" value="1"/>
</dbReference>
<accession>A0A0U2W6C1</accession>
<keyword evidence="2" id="KW-0731">Sigma factor</keyword>
<dbReference type="KEGG" id="pnp:IJ22_26000"/>
<evidence type="ECO:0000256" key="2">
    <source>
        <dbReference type="ARBA" id="ARBA00023082"/>
    </source>
</evidence>
<keyword evidence="6" id="KW-1185">Reference proteome</keyword>
<dbReference type="InterPro" id="IPR007627">
    <property type="entry name" value="RNA_pol_sigma70_r2"/>
</dbReference>
<name>A0A0U2W6C1_9BACL</name>
<evidence type="ECO:0000313" key="6">
    <source>
        <dbReference type="Proteomes" id="UP000061660"/>
    </source>
</evidence>
<evidence type="ECO:0000256" key="4">
    <source>
        <dbReference type="ARBA" id="ARBA00023163"/>
    </source>
</evidence>
<dbReference type="GO" id="GO:0016987">
    <property type="term" value="F:sigma factor activity"/>
    <property type="evidence" value="ECO:0007669"/>
    <property type="project" value="UniProtKB-KW"/>
</dbReference>
<dbReference type="STRING" id="162209.IJ22_26000"/>
<keyword evidence="3" id="KW-0238">DNA-binding</keyword>
<dbReference type="GO" id="GO:0003677">
    <property type="term" value="F:DNA binding"/>
    <property type="evidence" value="ECO:0007669"/>
    <property type="project" value="UniProtKB-KW"/>
</dbReference>
<dbReference type="PATRIC" id="fig|162209.4.peg.2769"/>
<sequence>MDEFTDAELAACVIQGDQSAFNSLLSRYLPMIYYCSKKYYAPGLMRGDMNQAGCIGLFIACKRYNPAKGMAFSGFAKMHIKHYIINAVKAALRKKQQILNQSVSLDETPFCDQERTSRYELIPHFTPSAEEIFMNKARNNELFDLIKTHLTHLERAAVLGLLDGLVYKEIADLHGVGNKSIDNALKRAKGKLRSALYNNA</sequence>
<dbReference type="RefSeq" id="WP_054817895.1">
    <property type="nucleotide sequence ID" value="NZ_CP013652.1"/>
</dbReference>
<protein>
    <submittedName>
        <fullName evidence="5">RNA polymerase factor sigma-70</fullName>
    </submittedName>
</protein>
<gene>
    <name evidence="5" type="ORF">IJ22_26000</name>
</gene>
<reference evidence="6" key="1">
    <citation type="submission" date="2015-12" db="EMBL/GenBank/DDBJ databases">
        <title>Complete genome sequences of two moderately thermophilic Paenibacillus species.</title>
        <authorList>
            <person name="Butler R.III."/>
            <person name="Wang J."/>
            <person name="Stark B.C."/>
            <person name="Pombert J.-F."/>
        </authorList>
    </citation>
    <scope>NUCLEOTIDE SEQUENCE [LARGE SCALE GENOMIC DNA]</scope>
    <source>
        <strain evidence="6">32O-Y</strain>
    </source>
</reference>
<evidence type="ECO:0000256" key="1">
    <source>
        <dbReference type="ARBA" id="ARBA00023015"/>
    </source>
</evidence>